<dbReference type="NCBIfam" id="TIGR00077">
    <property type="entry name" value="lspA"/>
    <property type="match status" value="1"/>
</dbReference>
<evidence type="ECO:0000256" key="8">
    <source>
        <dbReference type="ARBA" id="ARBA00023136"/>
    </source>
</evidence>
<feature type="active site" evidence="9">
    <location>
        <position position="138"/>
    </location>
</feature>
<reference evidence="12" key="2">
    <citation type="submission" date="2021-04" db="EMBL/GenBank/DDBJ databases">
        <authorList>
            <person name="Gilroy R."/>
        </authorList>
    </citation>
    <scope>NUCLEOTIDE SEQUENCE</scope>
    <source>
        <strain evidence="12">ChiHecec2B26-446</strain>
    </source>
</reference>
<keyword evidence="6 9" id="KW-0378">Hydrolase</keyword>
<evidence type="ECO:0000256" key="4">
    <source>
        <dbReference type="ARBA" id="ARBA00022692"/>
    </source>
</evidence>
<evidence type="ECO:0000256" key="7">
    <source>
        <dbReference type="ARBA" id="ARBA00022989"/>
    </source>
</evidence>
<evidence type="ECO:0000256" key="3">
    <source>
        <dbReference type="ARBA" id="ARBA00022670"/>
    </source>
</evidence>
<dbReference type="EC" id="3.4.23.36" evidence="9"/>
<keyword evidence="4 9" id="KW-0812">Transmembrane</keyword>
<evidence type="ECO:0000256" key="9">
    <source>
        <dbReference type="HAMAP-Rule" id="MF_00161"/>
    </source>
</evidence>
<name>A0A9D1PWC6_9BACT</name>
<dbReference type="PANTHER" id="PTHR33695:SF1">
    <property type="entry name" value="LIPOPROTEIN SIGNAL PEPTIDASE"/>
    <property type="match status" value="1"/>
</dbReference>
<evidence type="ECO:0000256" key="11">
    <source>
        <dbReference type="RuleBase" id="RU004181"/>
    </source>
</evidence>
<comment type="function">
    <text evidence="9 10">This protein specifically catalyzes the removal of signal peptides from prolipoproteins.</text>
</comment>
<evidence type="ECO:0000313" key="12">
    <source>
        <dbReference type="EMBL" id="HIW00760.1"/>
    </source>
</evidence>
<comment type="subcellular location">
    <subcellularLocation>
        <location evidence="9">Cell membrane</location>
        <topology evidence="9">Multi-pass membrane protein</topology>
    </subcellularLocation>
</comment>
<keyword evidence="2 9" id="KW-1003">Cell membrane</keyword>
<evidence type="ECO:0000256" key="5">
    <source>
        <dbReference type="ARBA" id="ARBA00022750"/>
    </source>
</evidence>
<dbReference type="PROSITE" id="PS00855">
    <property type="entry name" value="SPASE_II"/>
    <property type="match status" value="1"/>
</dbReference>
<dbReference type="AlphaFoldDB" id="A0A9D1PWC6"/>
<dbReference type="InterPro" id="IPR001872">
    <property type="entry name" value="Peptidase_A8"/>
</dbReference>
<keyword evidence="8 9" id="KW-0472">Membrane</keyword>
<evidence type="ECO:0000256" key="6">
    <source>
        <dbReference type="ARBA" id="ARBA00022801"/>
    </source>
</evidence>
<sequence length="169" mass="18965">MRTRWRILLATVPMVIVLDQLSKWLVNRTIPLDGSVPVLPGFFNLVNIRNRGAAFGFLNRSDIDWQMWLFLGATIIACWIIVVLIHRSGRAPLLWTGFSLVMGGALGNLIDRLRERAVTDFLDFYWQNAHWPAFNVADIAICVGAGLAGLAILLGHDRRDLPSSQKESL</sequence>
<feature type="active site" evidence="9">
    <location>
        <position position="120"/>
    </location>
</feature>
<dbReference type="PANTHER" id="PTHR33695">
    <property type="entry name" value="LIPOPROTEIN SIGNAL PEPTIDASE"/>
    <property type="match status" value="1"/>
</dbReference>
<keyword evidence="5 9" id="KW-0064">Aspartyl protease</keyword>
<dbReference type="PRINTS" id="PR00781">
    <property type="entry name" value="LIPOSIGPTASE"/>
</dbReference>
<protein>
    <recommendedName>
        <fullName evidence="9">Lipoprotein signal peptidase</fullName>
        <ecNumber evidence="9">3.4.23.36</ecNumber>
    </recommendedName>
    <alternativeName>
        <fullName evidence="9">Prolipoprotein signal peptidase</fullName>
    </alternativeName>
    <alternativeName>
        <fullName evidence="9">Signal peptidase II</fullName>
        <shortName evidence="9">SPase II</shortName>
    </alternativeName>
</protein>
<proteinExistence type="inferred from homology"/>
<comment type="caution">
    <text evidence="9">Lacks conserved residue(s) required for the propagation of feature annotation.</text>
</comment>
<dbReference type="Pfam" id="PF01252">
    <property type="entry name" value="Peptidase_A8"/>
    <property type="match status" value="1"/>
</dbReference>
<gene>
    <name evidence="9 12" type="primary">lspA</name>
    <name evidence="12" type="ORF">H9894_06165</name>
</gene>
<comment type="pathway">
    <text evidence="9">Protein modification; lipoprotein biosynthesis (signal peptide cleavage).</text>
</comment>
<dbReference type="GO" id="GO:0005886">
    <property type="term" value="C:plasma membrane"/>
    <property type="evidence" value="ECO:0007669"/>
    <property type="project" value="UniProtKB-SubCell"/>
</dbReference>
<evidence type="ECO:0000256" key="10">
    <source>
        <dbReference type="RuleBase" id="RU000594"/>
    </source>
</evidence>
<feature type="transmembrane region" description="Helical" evidence="9">
    <location>
        <begin position="65"/>
        <end position="85"/>
    </location>
</feature>
<keyword evidence="3 9" id="KW-0645">Protease</keyword>
<dbReference type="GO" id="GO:0004190">
    <property type="term" value="F:aspartic-type endopeptidase activity"/>
    <property type="evidence" value="ECO:0007669"/>
    <property type="project" value="UniProtKB-UniRule"/>
</dbReference>
<accession>A0A9D1PWC6</accession>
<dbReference type="Proteomes" id="UP000886752">
    <property type="component" value="Unassembled WGS sequence"/>
</dbReference>
<evidence type="ECO:0000313" key="13">
    <source>
        <dbReference type="Proteomes" id="UP000886752"/>
    </source>
</evidence>
<comment type="caution">
    <text evidence="12">The sequence shown here is derived from an EMBL/GenBank/DDBJ whole genome shotgun (WGS) entry which is preliminary data.</text>
</comment>
<dbReference type="EMBL" id="DXHV01000060">
    <property type="protein sequence ID" value="HIW00760.1"/>
    <property type="molecule type" value="Genomic_DNA"/>
</dbReference>
<organism evidence="12 13">
    <name type="scientific">Candidatus Desulfovibrio intestinipullorum</name>
    <dbReference type="NCBI Taxonomy" id="2838536"/>
    <lineage>
        <taxon>Bacteria</taxon>
        <taxon>Pseudomonadati</taxon>
        <taxon>Thermodesulfobacteriota</taxon>
        <taxon>Desulfovibrionia</taxon>
        <taxon>Desulfovibrionales</taxon>
        <taxon>Desulfovibrionaceae</taxon>
        <taxon>Desulfovibrio</taxon>
    </lineage>
</organism>
<keyword evidence="7 9" id="KW-1133">Transmembrane helix</keyword>
<reference evidence="12" key="1">
    <citation type="journal article" date="2021" name="PeerJ">
        <title>Extensive microbial diversity within the chicken gut microbiome revealed by metagenomics and culture.</title>
        <authorList>
            <person name="Gilroy R."/>
            <person name="Ravi A."/>
            <person name="Getino M."/>
            <person name="Pursley I."/>
            <person name="Horton D.L."/>
            <person name="Alikhan N.F."/>
            <person name="Baker D."/>
            <person name="Gharbi K."/>
            <person name="Hall N."/>
            <person name="Watson M."/>
            <person name="Adriaenssens E.M."/>
            <person name="Foster-Nyarko E."/>
            <person name="Jarju S."/>
            <person name="Secka A."/>
            <person name="Antonio M."/>
            <person name="Oren A."/>
            <person name="Chaudhuri R.R."/>
            <person name="La Ragione R."/>
            <person name="Hildebrand F."/>
            <person name="Pallen M.J."/>
        </authorList>
    </citation>
    <scope>NUCLEOTIDE SEQUENCE</scope>
    <source>
        <strain evidence="12">ChiHecec2B26-446</strain>
    </source>
</reference>
<comment type="similarity">
    <text evidence="1 9 11">Belongs to the peptidase A8 family.</text>
</comment>
<evidence type="ECO:0000256" key="2">
    <source>
        <dbReference type="ARBA" id="ARBA00022475"/>
    </source>
</evidence>
<dbReference type="GO" id="GO:0006508">
    <property type="term" value="P:proteolysis"/>
    <property type="evidence" value="ECO:0007669"/>
    <property type="project" value="UniProtKB-KW"/>
</dbReference>
<evidence type="ECO:0000256" key="1">
    <source>
        <dbReference type="ARBA" id="ARBA00006139"/>
    </source>
</evidence>
<feature type="transmembrane region" description="Helical" evidence="9">
    <location>
        <begin position="92"/>
        <end position="110"/>
    </location>
</feature>
<feature type="transmembrane region" description="Helical" evidence="9">
    <location>
        <begin position="130"/>
        <end position="154"/>
    </location>
</feature>
<dbReference type="HAMAP" id="MF_00161">
    <property type="entry name" value="LspA"/>
    <property type="match status" value="1"/>
</dbReference>
<comment type="catalytic activity">
    <reaction evidence="9 10">
        <text>Release of signal peptides from bacterial membrane prolipoproteins. Hydrolyzes -Xaa-Yaa-Zaa-|-(S,diacylglyceryl)Cys-, in which Xaa is hydrophobic (preferably Leu), and Yaa (Ala or Ser) and Zaa (Gly or Ala) have small, neutral side chains.</text>
        <dbReference type="EC" id="3.4.23.36"/>
    </reaction>
</comment>